<dbReference type="EMBL" id="BAABIW010000011">
    <property type="protein sequence ID" value="GAA5025077.1"/>
    <property type="molecule type" value="Genomic_DNA"/>
</dbReference>
<dbReference type="SUPFAM" id="SSF51735">
    <property type="entry name" value="NAD(P)-binding Rossmann-fold domains"/>
    <property type="match status" value="1"/>
</dbReference>
<reference evidence="3" key="1">
    <citation type="journal article" date="2019" name="Int. J. Syst. Evol. Microbiol.">
        <title>The Global Catalogue of Microorganisms (GCM) 10K type strain sequencing project: providing services to taxonomists for standard genome sequencing and annotation.</title>
        <authorList>
            <consortium name="The Broad Institute Genomics Platform"/>
            <consortium name="The Broad Institute Genome Sequencing Center for Infectious Disease"/>
            <person name="Wu L."/>
            <person name="Ma J."/>
        </authorList>
    </citation>
    <scope>NUCLEOTIDE SEQUENCE [LARGE SCALE GENOMIC DNA]</scope>
    <source>
        <strain evidence="3">JCM 17687</strain>
    </source>
</reference>
<dbReference type="Pfam" id="PF13561">
    <property type="entry name" value="adh_short_C2"/>
    <property type="match status" value="1"/>
</dbReference>
<dbReference type="PRINTS" id="PR00081">
    <property type="entry name" value="GDHRDH"/>
</dbReference>
<comment type="caution">
    <text evidence="2">The sequence shown here is derived from an EMBL/GenBank/DDBJ whole genome shotgun (WGS) entry which is preliminary data.</text>
</comment>
<dbReference type="Proteomes" id="UP001500427">
    <property type="component" value="Unassembled WGS sequence"/>
</dbReference>
<accession>A0ABP9JA20</accession>
<organism evidence="2 3">
    <name type="scientific">Terrabacter aeriphilus</name>
    <dbReference type="NCBI Taxonomy" id="515662"/>
    <lineage>
        <taxon>Bacteria</taxon>
        <taxon>Bacillati</taxon>
        <taxon>Actinomycetota</taxon>
        <taxon>Actinomycetes</taxon>
        <taxon>Micrococcales</taxon>
        <taxon>Intrasporangiaceae</taxon>
        <taxon>Terrabacter</taxon>
    </lineage>
</organism>
<evidence type="ECO:0000313" key="2">
    <source>
        <dbReference type="EMBL" id="GAA5025077.1"/>
    </source>
</evidence>
<comment type="similarity">
    <text evidence="1">Belongs to the short-chain dehydrogenases/reductases (SDR) family.</text>
</comment>
<sequence>MGDHEQTAAVSPARPFDHTGRVVLVTGAGSASGIGFASARMLGRLGAAVVLGATTGRVASRVDELTAEGIEASGLAGDLTRPEDADALVRHCLARHGRLDAVVNNAGMVSAADPDTLGGDLVATDVERWRRSLARNLDTAYLVTRASLTALRASGSGRVVLVSSLTGAVMAMRSEIAYATAKAGLVGLARALAVDEARHGVTVNAVAPGWVATGSQTPDEAHEAGATPLGRSGTADEVAAAVAFLTAREASYVTGQVLVVDGGNAVAEQRAPRFDST</sequence>
<evidence type="ECO:0000256" key="1">
    <source>
        <dbReference type="ARBA" id="ARBA00006484"/>
    </source>
</evidence>
<dbReference type="InterPro" id="IPR020904">
    <property type="entry name" value="Sc_DH/Rdtase_CS"/>
</dbReference>
<dbReference type="PANTHER" id="PTHR42760:SF129">
    <property type="entry name" value="OXIDOREDUCTASE"/>
    <property type="match status" value="1"/>
</dbReference>
<dbReference type="PRINTS" id="PR00080">
    <property type="entry name" value="SDRFAMILY"/>
</dbReference>
<dbReference type="InterPro" id="IPR036291">
    <property type="entry name" value="NAD(P)-bd_dom_sf"/>
</dbReference>
<proteinExistence type="inferred from homology"/>
<dbReference type="InterPro" id="IPR002347">
    <property type="entry name" value="SDR_fam"/>
</dbReference>
<gene>
    <name evidence="2" type="ORF">GCM10023258_17670</name>
</gene>
<name>A0ABP9JA20_9MICO</name>
<evidence type="ECO:0000313" key="3">
    <source>
        <dbReference type="Proteomes" id="UP001500427"/>
    </source>
</evidence>
<dbReference type="PROSITE" id="PS00061">
    <property type="entry name" value="ADH_SHORT"/>
    <property type="match status" value="1"/>
</dbReference>
<dbReference type="PANTHER" id="PTHR42760">
    <property type="entry name" value="SHORT-CHAIN DEHYDROGENASES/REDUCTASES FAMILY MEMBER"/>
    <property type="match status" value="1"/>
</dbReference>
<protein>
    <submittedName>
        <fullName evidence="2">SDR family NAD(P)-dependent oxidoreductase</fullName>
    </submittedName>
</protein>
<keyword evidence="3" id="KW-1185">Reference proteome</keyword>
<dbReference type="Gene3D" id="3.40.50.720">
    <property type="entry name" value="NAD(P)-binding Rossmann-like Domain"/>
    <property type="match status" value="1"/>
</dbReference>